<accession>A0A444HAZ2</accession>
<evidence type="ECO:0000313" key="2">
    <source>
        <dbReference type="Proteomes" id="UP000287527"/>
    </source>
</evidence>
<organism evidence="1 2">
    <name type="scientific">Flavobacterium cerinum</name>
    <dbReference type="NCBI Taxonomy" id="2502784"/>
    <lineage>
        <taxon>Bacteria</taxon>
        <taxon>Pseudomonadati</taxon>
        <taxon>Bacteroidota</taxon>
        <taxon>Flavobacteriia</taxon>
        <taxon>Flavobacteriales</taxon>
        <taxon>Flavobacteriaceae</taxon>
        <taxon>Flavobacterium</taxon>
    </lineage>
</organism>
<gene>
    <name evidence="1" type="ORF">EPI11_09000</name>
</gene>
<sequence>MGFFNNVWKAVGEVVDGDFEGAYSEITGNGGEGSKTNRQKAEETVLAQLFVRFTAEIPRGSLRKDQWHRKIMQASVAYLQSAEGQKMVTAVEGQLNSGLNANGGTIQNIVKDIVNTAVGSVKTGVSGTIEKGFDKGIEKLFGTKPIKKFEDTLGGFLGNVADSAISQWFKKNWYWVVVPVCAVGYFLFRPQKAYTSGGKGPRTK</sequence>
<keyword evidence="2" id="KW-1185">Reference proteome</keyword>
<dbReference type="Proteomes" id="UP000287527">
    <property type="component" value="Unassembled WGS sequence"/>
</dbReference>
<dbReference type="RefSeq" id="WP_128389634.1">
    <property type="nucleotide sequence ID" value="NZ_SBII01000005.1"/>
</dbReference>
<comment type="caution">
    <text evidence="1">The sequence shown here is derived from an EMBL/GenBank/DDBJ whole genome shotgun (WGS) entry which is preliminary data.</text>
</comment>
<dbReference type="AlphaFoldDB" id="A0A444HAZ2"/>
<reference evidence="1 2" key="1">
    <citation type="submission" date="2019-01" db="EMBL/GenBank/DDBJ databases">
        <title>Flavobacterium sp. nov.,isolated from freshwater.</title>
        <authorList>
            <person name="Zhang R."/>
            <person name="Du Z.-J."/>
        </authorList>
    </citation>
    <scope>NUCLEOTIDE SEQUENCE [LARGE SCALE GENOMIC DNA]</scope>
    <source>
        <strain evidence="1 2">1E403</strain>
    </source>
</reference>
<name>A0A444HAZ2_9FLAO</name>
<proteinExistence type="predicted"/>
<protein>
    <submittedName>
        <fullName evidence="1">Uncharacterized protein</fullName>
    </submittedName>
</protein>
<dbReference type="EMBL" id="SBII01000005">
    <property type="protein sequence ID" value="RWX00405.1"/>
    <property type="molecule type" value="Genomic_DNA"/>
</dbReference>
<evidence type="ECO:0000313" key="1">
    <source>
        <dbReference type="EMBL" id="RWX00405.1"/>
    </source>
</evidence>